<dbReference type="GO" id="GO:0005737">
    <property type="term" value="C:cytoplasm"/>
    <property type="evidence" value="ECO:0007669"/>
    <property type="project" value="TreeGrafter"/>
</dbReference>
<dbReference type="InterPro" id="IPR050787">
    <property type="entry name" value="Natriuretic_peptide"/>
</dbReference>
<dbReference type="Pfam" id="PF00212">
    <property type="entry name" value="ANP"/>
    <property type="match status" value="1"/>
</dbReference>
<dbReference type="PANTHER" id="PTHR14066:SF10">
    <property type="entry name" value="NATRIURETIC PEPTIDES B"/>
    <property type="match status" value="1"/>
</dbReference>
<dbReference type="GeneTree" id="ENSGT00940000154513"/>
<comment type="similarity">
    <text evidence="2 7">Belongs to the natriuretic peptide family.</text>
</comment>
<name>A0A3B4ZJB5_9TELE</name>
<dbReference type="InterPro" id="IPR030480">
    <property type="entry name" value="Natr_peptide_CS"/>
</dbReference>
<evidence type="ECO:0000256" key="9">
    <source>
        <dbReference type="SAM" id="SignalP"/>
    </source>
</evidence>
<keyword evidence="6" id="KW-1015">Disulfide bond</keyword>
<dbReference type="GO" id="GO:0006182">
    <property type="term" value="P:cGMP biosynthetic process"/>
    <property type="evidence" value="ECO:0007669"/>
    <property type="project" value="TreeGrafter"/>
</dbReference>
<feature type="compositionally biased region" description="Acidic residues" evidence="8">
    <location>
        <begin position="51"/>
        <end position="63"/>
    </location>
</feature>
<dbReference type="GO" id="GO:0005615">
    <property type="term" value="C:extracellular space"/>
    <property type="evidence" value="ECO:0007669"/>
    <property type="project" value="TreeGrafter"/>
</dbReference>
<feature type="region of interest" description="Disordered" evidence="8">
    <location>
        <begin position="51"/>
        <end position="101"/>
    </location>
</feature>
<proteinExistence type="inferred from homology"/>
<sequence length="151" mass="16826">MRTMVLWGLLVLLFQQTLVSSHVLGRPSSTSDLTQLKSLLERFEETLADAAQEEIDPEADYEEINQRPEPGQGWSLDREENREPVISERTQKAAEGRSQRNRLQDLLLTARKRASGCFGARMDRIGNSSGLGCNSGRGKPAGQRRGDQGRS</sequence>
<evidence type="ECO:0000313" key="10">
    <source>
        <dbReference type="Ensembl" id="ENSSPAP00000007726.1"/>
    </source>
</evidence>
<evidence type="ECO:0000256" key="8">
    <source>
        <dbReference type="SAM" id="MobiDB-lite"/>
    </source>
</evidence>
<dbReference type="GO" id="GO:0051427">
    <property type="term" value="F:hormone receptor binding"/>
    <property type="evidence" value="ECO:0007669"/>
    <property type="project" value="TreeGrafter"/>
</dbReference>
<dbReference type="InterPro" id="IPR002408">
    <property type="entry name" value="Natriuretic_peptide_brain"/>
</dbReference>
<dbReference type="PROSITE" id="PS00263">
    <property type="entry name" value="NATRIURETIC_PEPTIDE"/>
    <property type="match status" value="1"/>
</dbReference>
<dbReference type="GO" id="GO:0007218">
    <property type="term" value="P:neuropeptide signaling pathway"/>
    <property type="evidence" value="ECO:0007669"/>
    <property type="project" value="TreeGrafter"/>
</dbReference>
<feature type="compositionally biased region" description="Basic and acidic residues" evidence="8">
    <location>
        <begin position="76"/>
        <end position="98"/>
    </location>
</feature>
<evidence type="ECO:0000256" key="4">
    <source>
        <dbReference type="ARBA" id="ARBA00022729"/>
    </source>
</evidence>
<dbReference type="GO" id="GO:0005179">
    <property type="term" value="F:hormone activity"/>
    <property type="evidence" value="ECO:0007669"/>
    <property type="project" value="InterPro"/>
</dbReference>
<dbReference type="SMART" id="SM00183">
    <property type="entry name" value="NAT_PEP"/>
    <property type="match status" value="1"/>
</dbReference>
<dbReference type="STRING" id="144197.ENSSPAP00000007726"/>
<dbReference type="PRINTS" id="PR00712">
    <property type="entry name" value="BNATPEPTIDE"/>
</dbReference>
<comment type="subcellular location">
    <subcellularLocation>
        <location evidence="1 7">Secreted</location>
    </subcellularLocation>
</comment>
<keyword evidence="5 7" id="KW-0838">Vasoactive</keyword>
<evidence type="ECO:0000256" key="2">
    <source>
        <dbReference type="ARBA" id="ARBA00009041"/>
    </source>
</evidence>
<protein>
    <submittedName>
        <fullName evidence="10">Natriuretic peptides A-like</fullName>
    </submittedName>
</protein>
<dbReference type="GO" id="GO:0007168">
    <property type="term" value="P:receptor guanylyl cyclase signaling pathway"/>
    <property type="evidence" value="ECO:0007669"/>
    <property type="project" value="TreeGrafter"/>
</dbReference>
<evidence type="ECO:0000256" key="3">
    <source>
        <dbReference type="ARBA" id="ARBA00022525"/>
    </source>
</evidence>
<dbReference type="GO" id="GO:0003085">
    <property type="term" value="P:negative regulation of systemic arterial blood pressure"/>
    <property type="evidence" value="ECO:0007669"/>
    <property type="project" value="TreeGrafter"/>
</dbReference>
<organism evidence="10">
    <name type="scientific">Stegastes partitus</name>
    <name type="common">bicolor damselfish</name>
    <dbReference type="NCBI Taxonomy" id="144197"/>
    <lineage>
        <taxon>Eukaryota</taxon>
        <taxon>Metazoa</taxon>
        <taxon>Chordata</taxon>
        <taxon>Craniata</taxon>
        <taxon>Vertebrata</taxon>
        <taxon>Euteleostomi</taxon>
        <taxon>Actinopterygii</taxon>
        <taxon>Neopterygii</taxon>
        <taxon>Teleostei</taxon>
        <taxon>Neoteleostei</taxon>
        <taxon>Acanthomorphata</taxon>
        <taxon>Ovalentaria</taxon>
        <taxon>Pomacentridae</taxon>
        <taxon>Stegastes</taxon>
    </lineage>
</organism>
<evidence type="ECO:0000256" key="5">
    <source>
        <dbReference type="ARBA" id="ARBA00022858"/>
    </source>
</evidence>
<keyword evidence="3" id="KW-0964">Secreted</keyword>
<dbReference type="Ensembl" id="ENSSPAT00000007873.1">
    <property type="protein sequence ID" value="ENSSPAP00000007726.1"/>
    <property type="gene ID" value="ENSSPAG00000005897.1"/>
</dbReference>
<dbReference type="PANTHER" id="PTHR14066">
    <property type="entry name" value="ATRIAL NATRIURETIC FACTOR PRECURSOR"/>
    <property type="match status" value="1"/>
</dbReference>
<evidence type="ECO:0000256" key="7">
    <source>
        <dbReference type="RuleBase" id="RU003686"/>
    </source>
</evidence>
<evidence type="ECO:0000256" key="1">
    <source>
        <dbReference type="ARBA" id="ARBA00004613"/>
    </source>
</evidence>
<accession>A0A3B4ZJB5</accession>
<dbReference type="AlphaFoldDB" id="A0A3B4ZJB5"/>
<feature type="region of interest" description="Disordered" evidence="8">
    <location>
        <begin position="120"/>
        <end position="151"/>
    </location>
</feature>
<evidence type="ECO:0000256" key="6">
    <source>
        <dbReference type="ARBA" id="ARBA00023157"/>
    </source>
</evidence>
<feature type="chain" id="PRO_5017448318" evidence="9">
    <location>
        <begin position="22"/>
        <end position="151"/>
    </location>
</feature>
<feature type="signal peptide" evidence="9">
    <location>
        <begin position="1"/>
        <end position="21"/>
    </location>
</feature>
<dbReference type="GO" id="GO:0097746">
    <property type="term" value="P:blood vessel diameter maintenance"/>
    <property type="evidence" value="ECO:0007669"/>
    <property type="project" value="UniProtKB-KW"/>
</dbReference>
<keyword evidence="4 9" id="KW-0732">Signal</keyword>
<dbReference type="InterPro" id="IPR000663">
    <property type="entry name" value="Natr_peptide"/>
</dbReference>
<reference evidence="10" key="1">
    <citation type="submission" date="2023-09" db="UniProtKB">
        <authorList>
            <consortium name="Ensembl"/>
        </authorList>
    </citation>
    <scope>IDENTIFICATION</scope>
</reference>
<dbReference type="GO" id="GO:0019934">
    <property type="term" value="P:cGMP-mediated signaling"/>
    <property type="evidence" value="ECO:0007669"/>
    <property type="project" value="TreeGrafter"/>
</dbReference>